<comment type="caution">
    <text evidence="2">The sequence shown here is derived from an EMBL/GenBank/DDBJ whole genome shotgun (WGS) entry which is preliminary data.</text>
</comment>
<feature type="transmembrane region" description="Helical" evidence="1">
    <location>
        <begin position="54"/>
        <end position="76"/>
    </location>
</feature>
<sequence length="225" mass="24933">MMNYMKSEHYRLLHKKGLYVTSAIGLSLIIATAAVLSLSLHFDPNFPYATSRFFYSNIVSGGVLIVIIGLLFNSALTGKDTAIIKQSISFGVSRNTIFWSKLALTFIYYLLICVIGLAFTIVLGESLLASEELAVKNFLLASFNMIPIVVSGFFVIHVLRMLKISDVYIIVMLLFVFLLSGDLIRLLFQSISGMNELYHYAPSTLLNENLISFLAQALNSSIAHG</sequence>
<dbReference type="EMBL" id="BAUU01000004">
    <property type="protein sequence ID" value="GAE29336.1"/>
    <property type="molecule type" value="Genomic_DNA"/>
</dbReference>
<name>W4QBA4_9BACI</name>
<organism evidence="2 3">
    <name type="scientific">Halalkalibacter hemicellulosilyticusJCM 9152</name>
    <dbReference type="NCBI Taxonomy" id="1236971"/>
    <lineage>
        <taxon>Bacteria</taxon>
        <taxon>Bacillati</taxon>
        <taxon>Bacillota</taxon>
        <taxon>Bacilli</taxon>
        <taxon>Bacillales</taxon>
        <taxon>Bacillaceae</taxon>
        <taxon>Halalkalibacter</taxon>
    </lineage>
</organism>
<feature type="transmembrane region" description="Helical" evidence="1">
    <location>
        <begin position="167"/>
        <end position="188"/>
    </location>
</feature>
<keyword evidence="1" id="KW-0812">Transmembrane</keyword>
<dbReference type="RefSeq" id="WP_035340811.1">
    <property type="nucleotide sequence ID" value="NZ_BAUU01000004.1"/>
</dbReference>
<dbReference type="Proteomes" id="UP000018895">
    <property type="component" value="Unassembled WGS sequence"/>
</dbReference>
<evidence type="ECO:0000313" key="3">
    <source>
        <dbReference type="Proteomes" id="UP000018895"/>
    </source>
</evidence>
<feature type="transmembrane region" description="Helical" evidence="1">
    <location>
        <begin position="97"/>
        <end position="123"/>
    </location>
</feature>
<accession>W4QBA4</accession>
<keyword evidence="3" id="KW-1185">Reference proteome</keyword>
<dbReference type="AlphaFoldDB" id="W4QBA4"/>
<keyword evidence="1" id="KW-0472">Membrane</keyword>
<feature type="transmembrane region" description="Helical" evidence="1">
    <location>
        <begin position="138"/>
        <end position="160"/>
    </location>
</feature>
<reference evidence="2" key="1">
    <citation type="journal article" date="2014" name="Genome Announc.">
        <title>Draft Genome Sequences of Three Alkaliphilic Bacillus Strains, Bacillus wakoensis JCM 9140T, Bacillus akibai JCM 9157T, and Bacillus hemicellulosilyticus JCM 9152T.</title>
        <authorList>
            <person name="Yuki M."/>
            <person name="Oshima K."/>
            <person name="Suda W."/>
            <person name="Oshida Y."/>
            <person name="Kitamura K."/>
            <person name="Iida T."/>
            <person name="Hattori M."/>
            <person name="Ohkuma M."/>
        </authorList>
    </citation>
    <scope>NUCLEOTIDE SEQUENCE [LARGE SCALE GENOMIC DNA]</scope>
    <source>
        <strain evidence="2">JCM 9152</strain>
    </source>
</reference>
<evidence type="ECO:0000313" key="2">
    <source>
        <dbReference type="EMBL" id="GAE29336.1"/>
    </source>
</evidence>
<protein>
    <submittedName>
        <fullName evidence="2">Uncharacterized protein</fullName>
    </submittedName>
</protein>
<proteinExistence type="predicted"/>
<dbReference type="STRING" id="1236971.JCM9152_687"/>
<evidence type="ECO:0000256" key="1">
    <source>
        <dbReference type="SAM" id="Phobius"/>
    </source>
</evidence>
<keyword evidence="1" id="KW-1133">Transmembrane helix</keyword>
<gene>
    <name evidence="2" type="ORF">JCM9152_687</name>
</gene>
<feature type="transmembrane region" description="Helical" evidence="1">
    <location>
        <begin position="20"/>
        <end position="42"/>
    </location>
</feature>